<accession>A0A8E5HN24</accession>
<name>A0A8E5HN24_USTVR</name>
<reference evidence="2" key="1">
    <citation type="submission" date="2020-03" db="EMBL/GenBank/DDBJ databases">
        <title>A mixture of massive structural variations and highly conserved coding sequences in Ustilaginoidea virens genome.</title>
        <authorList>
            <person name="Zhang K."/>
            <person name="Zhao Z."/>
            <person name="Zhang Z."/>
            <person name="Li Y."/>
            <person name="Hsiang T."/>
            <person name="Sun W."/>
        </authorList>
    </citation>
    <scope>NUCLEOTIDE SEQUENCE</scope>
    <source>
        <strain evidence="2">UV-8b</strain>
    </source>
</reference>
<sequence length="106" mass="11437">MAIVETLAILVPFASLHDCEASVDQAVMQYNPKFSVELSFYSGKSFSSGHPVVHDDPLILVAEDTAPETGHGLIVPAVCVSFISTSVKTLQAQLWMVDLPSSRAYL</sequence>
<organism evidence="2 3">
    <name type="scientific">Ustilaginoidea virens</name>
    <name type="common">Rice false smut fungus</name>
    <name type="synonym">Villosiclava virens</name>
    <dbReference type="NCBI Taxonomy" id="1159556"/>
    <lineage>
        <taxon>Eukaryota</taxon>
        <taxon>Fungi</taxon>
        <taxon>Dikarya</taxon>
        <taxon>Ascomycota</taxon>
        <taxon>Pezizomycotina</taxon>
        <taxon>Sordariomycetes</taxon>
        <taxon>Hypocreomycetidae</taxon>
        <taxon>Hypocreales</taxon>
        <taxon>Clavicipitaceae</taxon>
        <taxon>Ustilaginoidea</taxon>
    </lineage>
</organism>
<keyword evidence="3" id="KW-1185">Reference proteome</keyword>
<evidence type="ECO:0000313" key="3">
    <source>
        <dbReference type="Proteomes" id="UP000027002"/>
    </source>
</evidence>
<feature type="chain" id="PRO_5034176151" evidence="1">
    <location>
        <begin position="22"/>
        <end position="106"/>
    </location>
</feature>
<feature type="signal peptide" evidence="1">
    <location>
        <begin position="1"/>
        <end position="21"/>
    </location>
</feature>
<dbReference type="Proteomes" id="UP000027002">
    <property type="component" value="Chromosome 2"/>
</dbReference>
<evidence type="ECO:0000256" key="1">
    <source>
        <dbReference type="SAM" id="SignalP"/>
    </source>
</evidence>
<keyword evidence="1" id="KW-0732">Signal</keyword>
<protein>
    <submittedName>
        <fullName evidence="2">Uncharacterized protein</fullName>
    </submittedName>
</protein>
<dbReference type="KEGG" id="uvi:66063346"/>
<dbReference type="GeneID" id="66063346"/>
<proteinExistence type="predicted"/>
<dbReference type="AlphaFoldDB" id="A0A8E5HN24"/>
<evidence type="ECO:0000313" key="2">
    <source>
        <dbReference type="EMBL" id="QUC18327.1"/>
    </source>
</evidence>
<dbReference type="RefSeq" id="XP_042996000.1">
    <property type="nucleotide sequence ID" value="XM_043140066.1"/>
</dbReference>
<gene>
    <name evidence="2" type="ORF">UV8b_02568</name>
</gene>
<dbReference type="EMBL" id="CP072754">
    <property type="protein sequence ID" value="QUC18327.1"/>
    <property type="molecule type" value="Genomic_DNA"/>
</dbReference>